<reference evidence="1 2" key="1">
    <citation type="submission" date="2019-08" db="EMBL/GenBank/DDBJ databases">
        <authorList>
            <person name="Shi S."/>
        </authorList>
    </citation>
    <scope>NUCLEOTIDE SEQUENCE [LARGE SCALE GENOMIC DNA]</scope>
    <source>
        <strain evidence="1 2">GY10130</strain>
    </source>
</reference>
<dbReference type="AlphaFoldDB" id="A0A5C8JLA4"/>
<evidence type="ECO:0000313" key="1">
    <source>
        <dbReference type="EMBL" id="TXK37404.1"/>
    </source>
</evidence>
<name>A0A5C8JLA4_9BACT</name>
<gene>
    <name evidence="1" type="ORF">FVR03_15455</name>
</gene>
<accession>A0A5C8JLA4</accession>
<dbReference type="EMBL" id="VRTY01000061">
    <property type="protein sequence ID" value="TXK37404.1"/>
    <property type="molecule type" value="Genomic_DNA"/>
</dbReference>
<comment type="caution">
    <text evidence="1">The sequence shown here is derived from an EMBL/GenBank/DDBJ whole genome shotgun (WGS) entry which is preliminary data.</text>
</comment>
<organism evidence="1 2">
    <name type="scientific">Pontibacter qinzhouensis</name>
    <dbReference type="NCBI Taxonomy" id="2603253"/>
    <lineage>
        <taxon>Bacteria</taxon>
        <taxon>Pseudomonadati</taxon>
        <taxon>Bacteroidota</taxon>
        <taxon>Cytophagia</taxon>
        <taxon>Cytophagales</taxon>
        <taxon>Hymenobacteraceae</taxon>
        <taxon>Pontibacter</taxon>
    </lineage>
</organism>
<protein>
    <submittedName>
        <fullName evidence="1">Uncharacterized protein</fullName>
    </submittedName>
</protein>
<dbReference type="Proteomes" id="UP000321926">
    <property type="component" value="Unassembled WGS sequence"/>
</dbReference>
<dbReference type="RefSeq" id="WP_147922664.1">
    <property type="nucleotide sequence ID" value="NZ_VRTY01000061.1"/>
</dbReference>
<sequence>MTGIRILLFIYTLLAAAPLLAQEKERDEDEPTQPVRLEIEYGSDNVQFELFPVAGSSLVLYSKKSDLWNRKATHTFERLNQKLDRIWSCTHDLSPDDEYIQAYTEDDYLYMVFANTNPQKYKFLKVNIHTGDAISTIHTLEAIRNIYEFSVLKGRYFLIGTSKRDLKPILLYIDPTPNVVKLLPATYGDESNFSDLQPAPQHQRMDVVLTESNNKISRLQVKSFDINGELLSNHFILQQDNKNLLNAEVTPVDTLSRLLIGTYSTSGLQLSNGFFTSPVASQVVNGEFYSFLQLKNFFKFMTPRREEKTRRREQNRLKEGKQPSNRYRMLLHDLRTTPEGYMLAAEIYYPQRRRNTNFLDPNLYGAQFFRHNLRDDEEYKRTHAVVLGFDKNGVLLWDNAFLLKNLVSSSLTPTVEISSKPDGKIILVYPEDNNIAYQVVNQDKFSDEKKKLDLLTYHEKEKVISTEQLGIIPWYDGNFAAFGFQHIRRISGESQHVYFINKIAF</sequence>
<keyword evidence="2" id="KW-1185">Reference proteome</keyword>
<evidence type="ECO:0000313" key="2">
    <source>
        <dbReference type="Proteomes" id="UP000321926"/>
    </source>
</evidence>
<proteinExistence type="predicted"/>
<dbReference type="OrthoDB" id="1059469at2"/>